<protein>
    <submittedName>
        <fullName evidence="7">Aspartate aminotransferase</fullName>
        <ecNumber evidence="7">2.6.1.1</ecNumber>
    </submittedName>
</protein>
<dbReference type="HOGENOM" id="CLU_017584_4_0_6"/>
<keyword evidence="5" id="KW-0663">Pyridoxal phosphate</keyword>
<dbReference type="GO" id="GO:0005737">
    <property type="term" value="C:cytoplasm"/>
    <property type="evidence" value="ECO:0007669"/>
    <property type="project" value="TreeGrafter"/>
</dbReference>
<comment type="caution">
    <text evidence="7">The sequence shown here is derived from an EMBL/GenBank/DDBJ whole genome shotgun (WGS) entry which is preliminary data.</text>
</comment>
<dbReference type="Gene3D" id="3.90.1150.10">
    <property type="entry name" value="Aspartate Aminotransferase, domain 1"/>
    <property type="match status" value="1"/>
</dbReference>
<dbReference type="InterPro" id="IPR015422">
    <property type="entry name" value="PyrdxlP-dep_Trfase_small"/>
</dbReference>
<reference evidence="7 8" key="1">
    <citation type="journal article" date="2014" name="Genome Announc.">
        <title>Genome Sequence of Gammaproteobacterial Pseudohaliea rubra Type Strain DSM 19751, Isolated from Coastal Seawater of the Mediterranean Sea.</title>
        <authorList>
            <person name="Spring S."/>
            <person name="Fiebig A."/>
            <person name="Riedel T."/>
            <person name="Goker M."/>
            <person name="Klenk H.P."/>
        </authorList>
    </citation>
    <scope>NUCLEOTIDE SEQUENCE [LARGE SCALE GENOMIC DNA]</scope>
    <source>
        <strain evidence="7 8">DSM 19751</strain>
    </source>
</reference>
<dbReference type="GO" id="GO:0016212">
    <property type="term" value="F:kynurenine-oxoglutarate transaminase activity"/>
    <property type="evidence" value="ECO:0007669"/>
    <property type="project" value="TreeGrafter"/>
</dbReference>
<evidence type="ECO:0000256" key="5">
    <source>
        <dbReference type="ARBA" id="ARBA00022898"/>
    </source>
</evidence>
<evidence type="ECO:0000256" key="3">
    <source>
        <dbReference type="ARBA" id="ARBA00022576"/>
    </source>
</evidence>
<dbReference type="EC" id="2.6.1.1" evidence="7"/>
<comment type="cofactor">
    <cofactor evidence="1">
        <name>pyridoxal 5'-phosphate</name>
        <dbReference type="ChEBI" id="CHEBI:597326"/>
    </cofactor>
</comment>
<keyword evidence="4 7" id="KW-0808">Transferase</keyword>
<evidence type="ECO:0000313" key="7">
    <source>
        <dbReference type="EMBL" id="KGE04670.1"/>
    </source>
</evidence>
<dbReference type="PANTHER" id="PTHR43807">
    <property type="entry name" value="FI04487P"/>
    <property type="match status" value="1"/>
</dbReference>
<gene>
    <name evidence="7" type="ORF">HRUBRA_00695</name>
</gene>
<dbReference type="OrthoDB" id="9803354at2"/>
<evidence type="ECO:0000313" key="8">
    <source>
        <dbReference type="Proteomes" id="UP000029640"/>
    </source>
</evidence>
<evidence type="ECO:0000256" key="1">
    <source>
        <dbReference type="ARBA" id="ARBA00001933"/>
    </source>
</evidence>
<dbReference type="SUPFAM" id="SSF53383">
    <property type="entry name" value="PLP-dependent transferases"/>
    <property type="match status" value="1"/>
</dbReference>
<dbReference type="GO" id="GO:0004069">
    <property type="term" value="F:L-aspartate:2-oxoglutarate aminotransferase activity"/>
    <property type="evidence" value="ECO:0007669"/>
    <property type="project" value="UniProtKB-EC"/>
</dbReference>
<feature type="domain" description="Aminotransferase class I/classII large" evidence="6">
    <location>
        <begin position="32"/>
        <end position="383"/>
    </location>
</feature>
<dbReference type="Pfam" id="PF00155">
    <property type="entry name" value="Aminotran_1_2"/>
    <property type="match status" value="1"/>
</dbReference>
<dbReference type="AlphaFoldDB" id="A0A095VTI7"/>
<dbReference type="EMBL" id="AUVB01000021">
    <property type="protein sequence ID" value="KGE04670.1"/>
    <property type="molecule type" value="Genomic_DNA"/>
</dbReference>
<dbReference type="PANTHER" id="PTHR43807:SF20">
    <property type="entry name" value="FI04487P"/>
    <property type="match status" value="1"/>
</dbReference>
<comment type="similarity">
    <text evidence="2">Belongs to the class-I pyridoxal-phosphate-dependent aminotransferase family.</text>
</comment>
<dbReference type="FunFam" id="3.40.640.10:FF:000033">
    <property type="entry name" value="Aspartate aminotransferase"/>
    <property type="match status" value="1"/>
</dbReference>
<dbReference type="CDD" id="cd00609">
    <property type="entry name" value="AAT_like"/>
    <property type="match status" value="1"/>
</dbReference>
<dbReference type="RefSeq" id="WP_035516268.1">
    <property type="nucleotide sequence ID" value="NZ_KN234763.1"/>
</dbReference>
<evidence type="ECO:0000256" key="2">
    <source>
        <dbReference type="ARBA" id="ARBA00007441"/>
    </source>
</evidence>
<dbReference type="Gene3D" id="3.40.640.10">
    <property type="entry name" value="Type I PLP-dependent aspartate aminotransferase-like (Major domain)"/>
    <property type="match status" value="1"/>
</dbReference>
<accession>A0A095VTI7</accession>
<evidence type="ECO:0000259" key="6">
    <source>
        <dbReference type="Pfam" id="PF00155"/>
    </source>
</evidence>
<dbReference type="eggNOG" id="COG0436">
    <property type="taxonomic scope" value="Bacteria"/>
</dbReference>
<dbReference type="STRING" id="1265313.HRUBRA_00695"/>
<name>A0A095VTI7_9GAMM</name>
<evidence type="ECO:0000256" key="4">
    <source>
        <dbReference type="ARBA" id="ARBA00022679"/>
    </source>
</evidence>
<dbReference type="NCBIfam" id="NF006569">
    <property type="entry name" value="PRK09082.1"/>
    <property type="match status" value="1"/>
</dbReference>
<keyword evidence="3 7" id="KW-0032">Aminotransferase</keyword>
<proteinExistence type="inferred from homology"/>
<dbReference type="InterPro" id="IPR051326">
    <property type="entry name" value="Kynurenine-oxoglutarate_AT"/>
</dbReference>
<sequence length="386" mass="41486">MAGIVSVDSKLPGVGTTIFSTMTALAQECGAINLSQGFPDFDPPAALVAALGEAASAGHNQYPPLAGLPQLRAQLAAQLARYRGVTVDPEAELTVVPGATEGLYCAITAVVRPGDEVIVLDPAYDSYEPAVTLAGGRTVHVPLTPENFAIDWDRVRAAITPRTRLFMLNSPHNPCGSTVNGEDLATLAELAERHDFLVCSDEVYEHLVFDGAAHQSVLQHPALRARSFAHYSFGKTFSVTGWKTGYCVAPPALTKELRKVHQFVAFVAVTPVQHALAAFLEAHPDYPGTLAAAYQARRDRFLGALAGSRFRFRPAAGAYFQLLDYGAVSDEPDTVLCERWTREHGVASVPVSVFQAEPPPGQTLLRFCFAKSDEVLEEAAKRLCAI</sequence>
<dbReference type="InterPro" id="IPR004839">
    <property type="entry name" value="Aminotransferase_I/II_large"/>
</dbReference>
<dbReference type="InterPro" id="IPR015424">
    <property type="entry name" value="PyrdxlP-dep_Trfase"/>
</dbReference>
<dbReference type="InterPro" id="IPR015421">
    <property type="entry name" value="PyrdxlP-dep_Trfase_major"/>
</dbReference>
<dbReference type="PATRIC" id="fig|1265313.6.peg.689"/>
<dbReference type="GO" id="GO:0030170">
    <property type="term" value="F:pyridoxal phosphate binding"/>
    <property type="evidence" value="ECO:0007669"/>
    <property type="project" value="InterPro"/>
</dbReference>
<dbReference type="Proteomes" id="UP000029640">
    <property type="component" value="Unassembled WGS sequence"/>
</dbReference>
<organism evidence="7 8">
    <name type="scientific">Pseudohaliea rubra DSM 19751</name>
    <dbReference type="NCBI Taxonomy" id="1265313"/>
    <lineage>
        <taxon>Bacteria</taxon>
        <taxon>Pseudomonadati</taxon>
        <taxon>Pseudomonadota</taxon>
        <taxon>Gammaproteobacteria</taxon>
        <taxon>Cellvibrionales</taxon>
        <taxon>Halieaceae</taxon>
        <taxon>Pseudohaliea</taxon>
    </lineage>
</organism>
<keyword evidence="8" id="KW-1185">Reference proteome</keyword>